<dbReference type="Proteomes" id="UP000295515">
    <property type="component" value="Unassembled WGS sequence"/>
</dbReference>
<comment type="function">
    <text evidence="7">This protein is part of the stalk that links CF(0) to CF(1). It either transmits conformational changes from CF(0) to CF(1) or is implicated in proton conduction.</text>
</comment>
<evidence type="ECO:0000256" key="4">
    <source>
        <dbReference type="ARBA" id="ARBA00023065"/>
    </source>
</evidence>
<dbReference type="EMBL" id="SMCQ01000017">
    <property type="protein sequence ID" value="TCV95378.1"/>
    <property type="molecule type" value="Genomic_DNA"/>
</dbReference>
<dbReference type="GO" id="GO:0005886">
    <property type="term" value="C:plasma membrane"/>
    <property type="evidence" value="ECO:0007669"/>
    <property type="project" value="UniProtKB-SubCell"/>
</dbReference>
<evidence type="ECO:0000256" key="5">
    <source>
        <dbReference type="ARBA" id="ARBA00023136"/>
    </source>
</evidence>
<keyword evidence="7" id="KW-0139">CF(1)</keyword>
<sequence length="176" mass="20542">MNAIANRYAESLFEIAKEEHAVKAYQEDMEKVQEVFVDSSIVRFFSHYGVTDELKMSVLKQSFEKQVGTYVYNFLLLLIKKRRIAYIREICAEFQSLCYDYFGIKVGKVYTPYELSDKELLRIENAISVKVGKKVKLRMVIDTALIGGIRVEVDNHIYDDSLSYKLESLKKELLRK</sequence>
<organism evidence="8 9">
    <name type="scientific">Longibaculum muris</name>
    <dbReference type="NCBI Taxonomy" id="1796628"/>
    <lineage>
        <taxon>Bacteria</taxon>
        <taxon>Bacillati</taxon>
        <taxon>Bacillota</taxon>
        <taxon>Erysipelotrichia</taxon>
        <taxon>Erysipelotrichales</taxon>
        <taxon>Coprobacillaceae</taxon>
        <taxon>Longibaculum</taxon>
    </lineage>
</organism>
<evidence type="ECO:0000256" key="7">
    <source>
        <dbReference type="HAMAP-Rule" id="MF_01416"/>
    </source>
</evidence>
<dbReference type="SUPFAM" id="SSF47928">
    <property type="entry name" value="N-terminal domain of the delta subunit of the F1F0-ATP synthase"/>
    <property type="match status" value="1"/>
</dbReference>
<evidence type="ECO:0000256" key="3">
    <source>
        <dbReference type="ARBA" id="ARBA00022781"/>
    </source>
</evidence>
<keyword evidence="9" id="KW-1185">Reference proteome</keyword>
<comment type="similarity">
    <text evidence="7">Belongs to the ATPase delta chain family.</text>
</comment>
<name>A0A4R3YUD9_9FIRM</name>
<evidence type="ECO:0000256" key="1">
    <source>
        <dbReference type="ARBA" id="ARBA00004370"/>
    </source>
</evidence>
<dbReference type="InterPro" id="IPR026015">
    <property type="entry name" value="ATP_synth_OSCP/delta_N_sf"/>
</dbReference>
<dbReference type="PRINTS" id="PR00125">
    <property type="entry name" value="ATPASEDELTA"/>
</dbReference>
<dbReference type="InterPro" id="IPR000711">
    <property type="entry name" value="ATPase_OSCP/dsu"/>
</dbReference>
<dbReference type="GO" id="GO:0046933">
    <property type="term" value="F:proton-transporting ATP synthase activity, rotational mechanism"/>
    <property type="evidence" value="ECO:0007669"/>
    <property type="project" value="UniProtKB-UniRule"/>
</dbReference>
<reference evidence="8 9" key="1">
    <citation type="submission" date="2019-03" db="EMBL/GenBank/DDBJ databases">
        <title>Genomic Encyclopedia of Type Strains, Phase IV (KMG-IV): sequencing the most valuable type-strain genomes for metagenomic binning, comparative biology and taxonomic classification.</title>
        <authorList>
            <person name="Goeker M."/>
        </authorList>
    </citation>
    <scope>NUCLEOTIDE SEQUENCE [LARGE SCALE GENOMIC DNA]</scope>
    <source>
        <strain evidence="8 9">DSM 29487</strain>
    </source>
</reference>
<dbReference type="RefSeq" id="WP_066449758.1">
    <property type="nucleotide sequence ID" value="NZ_JADMQS010000008.1"/>
</dbReference>
<keyword evidence="2 7" id="KW-0813">Transport</keyword>
<dbReference type="NCBIfam" id="TIGR01145">
    <property type="entry name" value="ATP_synt_delta"/>
    <property type="match status" value="1"/>
</dbReference>
<evidence type="ECO:0000313" key="8">
    <source>
        <dbReference type="EMBL" id="TCV95378.1"/>
    </source>
</evidence>
<evidence type="ECO:0000256" key="2">
    <source>
        <dbReference type="ARBA" id="ARBA00022448"/>
    </source>
</evidence>
<accession>A0A4R3YUD9</accession>
<dbReference type="GO" id="GO:0045259">
    <property type="term" value="C:proton-transporting ATP synthase complex"/>
    <property type="evidence" value="ECO:0007669"/>
    <property type="project" value="UniProtKB-KW"/>
</dbReference>
<dbReference type="Gene3D" id="1.10.520.20">
    <property type="entry name" value="N-terminal domain of the delta subunit of the F1F0-ATP synthase"/>
    <property type="match status" value="1"/>
</dbReference>
<gene>
    <name evidence="7" type="primary">atpH</name>
    <name evidence="8" type="ORF">EDD60_11739</name>
</gene>
<comment type="caution">
    <text evidence="8">The sequence shown here is derived from an EMBL/GenBank/DDBJ whole genome shotgun (WGS) entry which is preliminary data.</text>
</comment>
<keyword evidence="6 7" id="KW-0066">ATP synthesis</keyword>
<evidence type="ECO:0000256" key="6">
    <source>
        <dbReference type="ARBA" id="ARBA00023310"/>
    </source>
</evidence>
<dbReference type="HAMAP" id="MF_01416">
    <property type="entry name" value="ATP_synth_delta_bact"/>
    <property type="match status" value="1"/>
</dbReference>
<dbReference type="AlphaFoldDB" id="A0A4R3YUD9"/>
<dbReference type="PANTHER" id="PTHR11910">
    <property type="entry name" value="ATP SYNTHASE DELTA CHAIN"/>
    <property type="match status" value="1"/>
</dbReference>
<proteinExistence type="inferred from homology"/>
<evidence type="ECO:0000313" key="9">
    <source>
        <dbReference type="Proteomes" id="UP000295515"/>
    </source>
</evidence>
<comment type="function">
    <text evidence="7">F(1)F(0) ATP synthase produces ATP from ADP in the presence of a proton or sodium gradient. F-type ATPases consist of two structural domains, F(1) containing the extramembraneous catalytic core and F(0) containing the membrane proton channel, linked together by a central stalk and a peripheral stalk. During catalysis, ATP synthesis in the catalytic domain of F(1) is coupled via a rotary mechanism of the central stalk subunits to proton translocation.</text>
</comment>
<comment type="subcellular location">
    <subcellularLocation>
        <location evidence="7">Cell membrane</location>
        <topology evidence="7">Peripheral membrane protein</topology>
    </subcellularLocation>
    <subcellularLocation>
        <location evidence="1">Membrane</location>
    </subcellularLocation>
</comment>
<keyword evidence="5 7" id="KW-0472">Membrane</keyword>
<keyword evidence="4 7" id="KW-0406">Ion transport</keyword>
<dbReference type="Pfam" id="PF00213">
    <property type="entry name" value="OSCP"/>
    <property type="match status" value="1"/>
</dbReference>
<dbReference type="GeneID" id="98916018"/>
<protein>
    <recommendedName>
        <fullName evidence="7">ATP synthase subunit delta</fullName>
    </recommendedName>
    <alternativeName>
        <fullName evidence="7">ATP synthase F(1) sector subunit delta</fullName>
    </alternativeName>
    <alternativeName>
        <fullName evidence="7">F-type ATPase subunit delta</fullName>
        <shortName evidence="7">F-ATPase subunit delta</shortName>
    </alternativeName>
</protein>
<keyword evidence="7" id="KW-1003">Cell membrane</keyword>
<keyword evidence="3 7" id="KW-0375">Hydrogen ion transport</keyword>
<dbReference type="NCBIfam" id="NF009975">
    <property type="entry name" value="PRK13436.1"/>
    <property type="match status" value="1"/>
</dbReference>